<evidence type="ECO:0000256" key="1">
    <source>
        <dbReference type="ARBA" id="ARBA00022723"/>
    </source>
</evidence>
<proteinExistence type="evidence at transcript level"/>
<dbReference type="GO" id="GO:0005634">
    <property type="term" value="C:nucleus"/>
    <property type="evidence" value="ECO:0007669"/>
    <property type="project" value="TreeGrafter"/>
</dbReference>
<dbReference type="Gene3D" id="3.90.79.10">
    <property type="entry name" value="Nucleoside Triphosphate Pyrophosphohydrolase"/>
    <property type="match status" value="1"/>
</dbReference>
<dbReference type="GO" id="GO:0046872">
    <property type="term" value="F:metal ion binding"/>
    <property type="evidence" value="ECO:0007669"/>
    <property type="project" value="UniProtKB-KW"/>
</dbReference>
<keyword evidence="2" id="KW-0378">Hydrolase</keyword>
<dbReference type="GO" id="GO:0005737">
    <property type="term" value="C:cytoplasm"/>
    <property type="evidence" value="ECO:0007669"/>
    <property type="project" value="TreeGrafter"/>
</dbReference>
<dbReference type="PROSITE" id="PS00893">
    <property type="entry name" value="NUDIX_BOX"/>
    <property type="match status" value="1"/>
</dbReference>
<dbReference type="GO" id="GO:0016787">
    <property type="term" value="F:hydrolase activity"/>
    <property type="evidence" value="ECO:0007669"/>
    <property type="project" value="UniProtKB-KW"/>
</dbReference>
<dbReference type="InterPro" id="IPR015797">
    <property type="entry name" value="NUDIX_hydrolase-like_dom_sf"/>
</dbReference>
<feature type="chain" id="PRO_5003379150" evidence="3">
    <location>
        <begin position="25"/>
        <end position="261"/>
    </location>
</feature>
<reference evidence="5" key="2">
    <citation type="submission" date="2011-04" db="EMBL/GenBank/DDBJ databases">
        <authorList>
            <person name="Dong S.M."/>
            <person name="Wang Y.C."/>
        </authorList>
    </citation>
    <scope>NUCLEOTIDE SEQUENCE</scope>
    <source>
        <strain evidence="5">LT1534</strain>
    </source>
</reference>
<evidence type="ECO:0000313" key="5">
    <source>
        <dbReference type="EMBL" id="AEI75288.1"/>
    </source>
</evidence>
<organism evidence="5">
    <name type="scientific">Phytophthora capsici</name>
    <dbReference type="NCBI Taxonomy" id="4784"/>
    <lineage>
        <taxon>Eukaryota</taxon>
        <taxon>Sar</taxon>
        <taxon>Stramenopiles</taxon>
        <taxon>Oomycota</taxon>
        <taxon>Peronosporomycetes</taxon>
        <taxon>Peronosporales</taxon>
        <taxon>Peronosporaceae</taxon>
        <taxon>Phytophthora</taxon>
    </lineage>
</organism>
<dbReference type="PROSITE" id="PS51462">
    <property type="entry name" value="NUDIX"/>
    <property type="match status" value="1"/>
</dbReference>
<dbReference type="VEuPathDB" id="FungiDB:DVH05_020392"/>
<name>F8UNP8_PHYCP</name>
<accession>F8UNP8</accession>
<keyword evidence="3" id="KW-0732">Signal</keyword>
<dbReference type="PANTHER" id="PTHR12629">
    <property type="entry name" value="DIPHOSPHOINOSITOL POLYPHOSPHATE PHOSPHOHYDROLASE"/>
    <property type="match status" value="1"/>
</dbReference>
<sequence length="261" mass="28226">MLLRAIVIAVAFVTISLVATGSEASSITVVDPVADRSTQVKRSLRLRNLESVDEDRGPIAGLEKVDDILTKTEKASRKAGKVPSGLKNLLLRNIDEFAEHSKLAKKLSGLKLYKDAGLEKMSLSTLRQLDDIEVKRVSDIKNGITGNKDTPGGMRRKMDHVVGDVAPAKYLTSHIGRGDQLYGADGSRLLSSAVVSRPAEQGGGKVLLISSSKPEKGDWLLPKGGWDKGEDIETAALREVMEEGGVRPVLFFLGLSYQYSN</sequence>
<dbReference type="Pfam" id="PF00293">
    <property type="entry name" value="NUDIX"/>
    <property type="match status" value="1"/>
</dbReference>
<protein>
    <submittedName>
        <fullName evidence="5">Avr3b-L</fullName>
    </submittedName>
</protein>
<dbReference type="SUPFAM" id="SSF55811">
    <property type="entry name" value="Nudix"/>
    <property type="match status" value="1"/>
</dbReference>
<feature type="signal peptide" evidence="3">
    <location>
        <begin position="1"/>
        <end position="24"/>
    </location>
</feature>
<feature type="domain" description="Nudix hydrolase" evidence="4">
    <location>
        <begin position="186"/>
        <end position="261"/>
    </location>
</feature>
<evidence type="ECO:0000256" key="3">
    <source>
        <dbReference type="SAM" id="SignalP"/>
    </source>
</evidence>
<dbReference type="PANTHER" id="PTHR12629:SF0">
    <property type="entry name" value="DIPHOSPHOINOSITOL-POLYPHOSPHATE DIPHOSPHATASE"/>
    <property type="match status" value="1"/>
</dbReference>
<dbReference type="AlphaFoldDB" id="F8UNP8"/>
<dbReference type="InterPro" id="IPR020084">
    <property type="entry name" value="NUDIX_hydrolase_CS"/>
</dbReference>
<dbReference type="InterPro" id="IPR000086">
    <property type="entry name" value="NUDIX_hydrolase_dom"/>
</dbReference>
<dbReference type="EMBL" id="JF892562">
    <property type="protein sequence ID" value="AEI75288.1"/>
    <property type="molecule type" value="mRNA"/>
</dbReference>
<dbReference type="OrthoDB" id="128634at2759"/>
<evidence type="ECO:0000256" key="2">
    <source>
        <dbReference type="ARBA" id="ARBA00022801"/>
    </source>
</evidence>
<keyword evidence="1" id="KW-0479">Metal-binding</keyword>
<evidence type="ECO:0000259" key="4">
    <source>
        <dbReference type="PROSITE" id="PS51462"/>
    </source>
</evidence>
<reference evidence="5" key="1">
    <citation type="journal article" date="2011" name="PLoS Pathog.">
        <title>Phytophthora sojae Avirulence Effector Avr3b is a Secreted NADH and ADP-ribose Pyrophosphorylase that Modulates Plant Immunity.</title>
        <authorList>
            <person name="Dong S."/>
            <person name="Yin W."/>
            <person name="Kong G."/>
            <person name="Yang X."/>
            <person name="Qutob D."/>
            <person name="Chen Q."/>
            <person name="Kale S.D."/>
            <person name="Sui Y."/>
            <person name="Zhang Z."/>
            <person name="Dou D."/>
            <person name="Zheng X."/>
            <person name="Gijzen M."/>
            <person name="M Tyler B."/>
            <person name="Wang Y."/>
        </authorList>
    </citation>
    <scope>NUCLEOTIDE SEQUENCE</scope>
    <source>
        <strain evidence="5">LT1534</strain>
    </source>
</reference>